<evidence type="ECO:0000256" key="3">
    <source>
        <dbReference type="ARBA" id="ARBA00023163"/>
    </source>
</evidence>
<dbReference type="AlphaFoldDB" id="W5THB6"/>
<reference evidence="5 6" key="1">
    <citation type="journal article" date="2014" name="Appl. Environ. Microbiol.">
        <title>Insights into the Microbial Degradation of Rubber and Gutta-Percha by Analysis of the Complete Genome of Nocardia nova SH22a.</title>
        <authorList>
            <person name="Luo Q."/>
            <person name="Hiessl S."/>
            <person name="Poehlein A."/>
            <person name="Daniel R."/>
            <person name="Steinbuchel A."/>
        </authorList>
    </citation>
    <scope>NUCLEOTIDE SEQUENCE [LARGE SCALE GENOMIC DNA]</scope>
    <source>
        <strain evidence="5">SH22a</strain>
    </source>
</reference>
<gene>
    <name evidence="5" type="ORF">NONO_c18360</name>
</gene>
<dbReference type="InterPro" id="IPR036388">
    <property type="entry name" value="WH-like_DNA-bd_sf"/>
</dbReference>
<dbReference type="Gene3D" id="1.10.10.10">
    <property type="entry name" value="Winged helix-like DNA-binding domain superfamily/Winged helix DNA-binding domain"/>
    <property type="match status" value="1"/>
</dbReference>
<dbReference type="Proteomes" id="UP000019150">
    <property type="component" value="Chromosome"/>
</dbReference>
<dbReference type="InterPro" id="IPR036390">
    <property type="entry name" value="WH_DNA-bd_sf"/>
</dbReference>
<dbReference type="KEGG" id="nno:NONO_c18360"/>
<feature type="domain" description="HTH arsR-type" evidence="4">
    <location>
        <begin position="20"/>
        <end position="125"/>
    </location>
</feature>
<evidence type="ECO:0000256" key="2">
    <source>
        <dbReference type="ARBA" id="ARBA00023125"/>
    </source>
</evidence>
<dbReference type="PROSITE" id="PS50987">
    <property type="entry name" value="HTH_ARSR_2"/>
    <property type="match status" value="1"/>
</dbReference>
<dbReference type="InterPro" id="IPR001845">
    <property type="entry name" value="HTH_ArsR_DNA-bd_dom"/>
</dbReference>
<accession>W5THB6</accession>
<organism evidence="5 6">
    <name type="scientific">Nocardia nova SH22a</name>
    <dbReference type="NCBI Taxonomy" id="1415166"/>
    <lineage>
        <taxon>Bacteria</taxon>
        <taxon>Bacillati</taxon>
        <taxon>Actinomycetota</taxon>
        <taxon>Actinomycetes</taxon>
        <taxon>Mycobacteriales</taxon>
        <taxon>Nocardiaceae</taxon>
        <taxon>Nocardia</taxon>
    </lineage>
</organism>
<evidence type="ECO:0000259" key="4">
    <source>
        <dbReference type="PROSITE" id="PS50987"/>
    </source>
</evidence>
<proteinExistence type="predicted"/>
<keyword evidence="3" id="KW-0804">Transcription</keyword>
<dbReference type="InterPro" id="IPR051081">
    <property type="entry name" value="HTH_MetalResp_TranReg"/>
</dbReference>
<dbReference type="PANTHER" id="PTHR33154:SF12">
    <property type="entry name" value="TRANSCRIPTIONAL REGULATORY PROTEIN"/>
    <property type="match status" value="1"/>
</dbReference>
<evidence type="ECO:0000313" key="5">
    <source>
        <dbReference type="EMBL" id="AHH16636.1"/>
    </source>
</evidence>
<dbReference type="PRINTS" id="PR00778">
    <property type="entry name" value="HTHARSR"/>
</dbReference>
<dbReference type="PANTHER" id="PTHR33154">
    <property type="entry name" value="TRANSCRIPTIONAL REGULATOR, ARSR FAMILY"/>
    <property type="match status" value="1"/>
</dbReference>
<dbReference type="SUPFAM" id="SSF46785">
    <property type="entry name" value="Winged helix' DNA-binding domain"/>
    <property type="match status" value="1"/>
</dbReference>
<protein>
    <submittedName>
        <fullName evidence="5">Putative transcriptional regulator</fullName>
    </submittedName>
</protein>
<dbReference type="Pfam" id="PF12840">
    <property type="entry name" value="HTH_20"/>
    <property type="match status" value="1"/>
</dbReference>
<evidence type="ECO:0000313" key="6">
    <source>
        <dbReference type="Proteomes" id="UP000019150"/>
    </source>
</evidence>
<dbReference type="eggNOG" id="COG0640">
    <property type="taxonomic scope" value="Bacteria"/>
</dbReference>
<keyword evidence="6" id="KW-1185">Reference proteome</keyword>
<dbReference type="SMART" id="SM00418">
    <property type="entry name" value="HTH_ARSR"/>
    <property type="match status" value="1"/>
</dbReference>
<dbReference type="EMBL" id="CP006850">
    <property type="protein sequence ID" value="AHH16636.1"/>
    <property type="molecule type" value="Genomic_DNA"/>
</dbReference>
<dbReference type="PATRIC" id="fig|1415166.3.peg.1859"/>
<name>W5THB6_9NOCA</name>
<dbReference type="GO" id="GO:0003700">
    <property type="term" value="F:DNA-binding transcription factor activity"/>
    <property type="evidence" value="ECO:0007669"/>
    <property type="project" value="InterPro"/>
</dbReference>
<dbReference type="GO" id="GO:0003677">
    <property type="term" value="F:DNA binding"/>
    <property type="evidence" value="ECO:0007669"/>
    <property type="project" value="UniProtKB-KW"/>
</dbReference>
<evidence type="ECO:0000256" key="1">
    <source>
        <dbReference type="ARBA" id="ARBA00023015"/>
    </source>
</evidence>
<keyword evidence="1" id="KW-0805">Transcription regulation</keyword>
<keyword evidence="2" id="KW-0238">DNA-binding</keyword>
<dbReference type="STRING" id="1415166.NONO_c18360"/>
<dbReference type="HOGENOM" id="CLU_097806_4_2_11"/>
<sequence length="125" mass="13502">MTIIDRMSRRGYAAGMSGVIDETHPGADELRLSAVLAALSDPARLAAVRALAAVDEVACTELQQRAGLTIGRSTFSYHQRVLREAGVLQARVRGARRMLSLRRDDLDANFPGLLDAVLDTAAEKL</sequence>